<sequence>MGSSLLSPQFVIGMIRIGSIEGASCFNMGNNYPAAFENHQKLTQGFGSIEGDGNHIDGTKSLLHDSDFIDMMNLPGTEVPDWLQRLIQESAGQTGLGKA</sequence>
<evidence type="ECO:0000313" key="2">
    <source>
        <dbReference type="Proteomes" id="UP000192727"/>
    </source>
</evidence>
<accession>A0A1V0UUW7</accession>
<evidence type="ECO:0000313" key="1">
    <source>
        <dbReference type="EMBL" id="ARF68780.1"/>
    </source>
</evidence>
<organism evidence="1 2">
    <name type="scientific">Paenibacillus larvae subsp. pulvifaciens</name>
    <dbReference type="NCBI Taxonomy" id="1477"/>
    <lineage>
        <taxon>Bacteria</taxon>
        <taxon>Bacillati</taxon>
        <taxon>Bacillota</taxon>
        <taxon>Bacilli</taxon>
        <taxon>Bacillales</taxon>
        <taxon>Paenibacillaceae</taxon>
        <taxon>Paenibacillus</taxon>
    </lineage>
</organism>
<dbReference type="RefSeq" id="WP_023484834.1">
    <property type="nucleotide sequence ID" value="NZ_CP019794.1"/>
</dbReference>
<proteinExistence type="predicted"/>
<dbReference type="EMBL" id="CP020557">
    <property type="protein sequence ID" value="ARF68780.1"/>
    <property type="molecule type" value="Genomic_DNA"/>
</dbReference>
<dbReference type="GeneID" id="64217437"/>
<gene>
    <name evidence="1" type="ORF">B7C51_14735</name>
</gene>
<reference evidence="1 2" key="1">
    <citation type="submission" date="2017-03" db="EMBL/GenBank/DDBJ databases">
        <title>Paenibacillus larvae genome sequencing.</title>
        <authorList>
            <person name="Dingman D.W."/>
        </authorList>
    </citation>
    <scope>NUCLEOTIDE SEQUENCE [LARGE SCALE GENOMIC DNA]</scope>
    <source>
        <strain evidence="1 2">SAG 10367</strain>
    </source>
</reference>
<protein>
    <submittedName>
        <fullName evidence="1">Uncharacterized protein</fullName>
    </submittedName>
</protein>
<dbReference type="Proteomes" id="UP000192727">
    <property type="component" value="Chromosome"/>
</dbReference>
<dbReference type="AlphaFoldDB" id="A0A1V0UUW7"/>
<name>A0A1V0UUW7_9BACL</name>